<dbReference type="SUPFAM" id="SSF54768">
    <property type="entry name" value="dsRNA-binding domain-like"/>
    <property type="match status" value="3"/>
</dbReference>
<evidence type="ECO:0000313" key="6">
    <source>
        <dbReference type="EMBL" id="KAK4581436.1"/>
    </source>
</evidence>
<name>A0AAN7EWB6_QUERU</name>
<feature type="compositionally biased region" description="Pro residues" evidence="4">
    <location>
        <begin position="76"/>
        <end position="86"/>
    </location>
</feature>
<dbReference type="CDD" id="cd19907">
    <property type="entry name" value="DSRM_AtDRB-like_rpt1"/>
    <property type="match status" value="1"/>
</dbReference>
<dbReference type="InterPro" id="IPR014720">
    <property type="entry name" value="dsRBD_dom"/>
</dbReference>
<feature type="region of interest" description="Disordered" evidence="4">
    <location>
        <begin position="310"/>
        <end position="334"/>
    </location>
</feature>
<evidence type="ECO:0000256" key="3">
    <source>
        <dbReference type="PROSITE-ProRule" id="PRU00266"/>
    </source>
</evidence>
<dbReference type="Pfam" id="PF00035">
    <property type="entry name" value="dsrm"/>
    <property type="match status" value="3"/>
</dbReference>
<gene>
    <name evidence="6" type="ORF">RGQ29_024900</name>
</gene>
<evidence type="ECO:0000259" key="5">
    <source>
        <dbReference type="PROSITE" id="PS50137"/>
    </source>
</evidence>
<feature type="domain" description="DRBM" evidence="5">
    <location>
        <begin position="1"/>
        <end position="76"/>
    </location>
</feature>
<organism evidence="6 7">
    <name type="scientific">Quercus rubra</name>
    <name type="common">Northern red oak</name>
    <name type="synonym">Quercus borealis</name>
    <dbReference type="NCBI Taxonomy" id="3512"/>
    <lineage>
        <taxon>Eukaryota</taxon>
        <taxon>Viridiplantae</taxon>
        <taxon>Streptophyta</taxon>
        <taxon>Embryophyta</taxon>
        <taxon>Tracheophyta</taxon>
        <taxon>Spermatophyta</taxon>
        <taxon>Magnoliopsida</taxon>
        <taxon>eudicotyledons</taxon>
        <taxon>Gunneridae</taxon>
        <taxon>Pentapetalae</taxon>
        <taxon>rosids</taxon>
        <taxon>fabids</taxon>
        <taxon>Fagales</taxon>
        <taxon>Fagaceae</taxon>
        <taxon>Quercus</taxon>
    </lineage>
</organism>
<sequence length="475" mass="52001">MYKSKLQELCHQKSWSLPEYVSTKDGPDHNPRFTATATVIINSNSPPQTFHSSNPCKSSKEAQNDAARIAFLHFTQPPPPPPPPPSITIRSNSSFASFPQPSLPSSSSFSGSTNGCTDLDIVSATRQAMQPKMQEIYQTPQFIGTTLHVNNDFRDMQHFYKNQLQNYAQKRNLRLPVYSCEREGPPHASHFRCKVTVDGQTYGSPEFFSTSKDAEHAAAKIALTSLVPDGAKEDNSGPYKNLLQELVQKEGFSLPVYDTNRSGEVHVPIFVSTVEIEGEVFKGHEGRTKKQAEMNAAKIAYTTLKERKSGQGPLIVSPAHKGKETPEISSSSLQTNVTADLQQLVGATMNLNLCTITERQAGEDRVSTEVSLNQPSILSSGPDTIITCNRGSSVDASYGYAPDTFFSTPCKSENGLSSHSSTNLVMDSSLVPPAETISSSCKRIFVHPHLPNMTIPKGYTILPKSDDKWVAFSPN</sequence>
<dbReference type="GO" id="GO:0003725">
    <property type="term" value="F:double-stranded RNA binding"/>
    <property type="evidence" value="ECO:0007669"/>
    <property type="project" value="InterPro"/>
</dbReference>
<proteinExistence type="predicted"/>
<feature type="domain" description="DRBM" evidence="5">
    <location>
        <begin position="238"/>
        <end position="306"/>
    </location>
</feature>
<feature type="region of interest" description="Disordered" evidence="4">
    <location>
        <begin position="73"/>
        <end position="111"/>
    </location>
</feature>
<dbReference type="InterPro" id="IPR044450">
    <property type="entry name" value="AtDRB-like_DSRM_1"/>
</dbReference>
<evidence type="ECO:0000256" key="1">
    <source>
        <dbReference type="ARBA" id="ARBA00022737"/>
    </source>
</evidence>
<evidence type="ECO:0000256" key="2">
    <source>
        <dbReference type="ARBA" id="ARBA00022884"/>
    </source>
</evidence>
<dbReference type="AlphaFoldDB" id="A0AAN7EWB6"/>
<dbReference type="PANTHER" id="PTHR46031">
    <property type="match status" value="1"/>
</dbReference>
<keyword evidence="1" id="KW-0677">Repeat</keyword>
<keyword evidence="7" id="KW-1185">Reference proteome</keyword>
<feature type="domain" description="DRBM" evidence="5">
    <location>
        <begin position="159"/>
        <end position="228"/>
    </location>
</feature>
<reference evidence="6 7" key="1">
    <citation type="journal article" date="2023" name="G3 (Bethesda)">
        <title>A haplotype-resolved chromosome-scale genome for Quercus rubra L. provides insights into the genetics of adaptive traits for red oak species.</title>
        <authorList>
            <person name="Kapoor B."/>
            <person name="Jenkins J."/>
            <person name="Schmutz J."/>
            <person name="Zhebentyayeva T."/>
            <person name="Kuelheim C."/>
            <person name="Coggeshall M."/>
            <person name="Heim C."/>
            <person name="Lasky J.R."/>
            <person name="Leites L."/>
            <person name="Islam-Faridi N."/>
            <person name="Romero-Severson J."/>
            <person name="DeLeo V.L."/>
            <person name="Lucas S.M."/>
            <person name="Lazic D."/>
            <person name="Gailing O."/>
            <person name="Carlson J."/>
            <person name="Staton M."/>
        </authorList>
    </citation>
    <scope>NUCLEOTIDE SEQUENCE [LARGE SCALE GENOMIC DNA]</scope>
    <source>
        <strain evidence="6">Pseudo-F2</strain>
    </source>
</reference>
<evidence type="ECO:0000313" key="7">
    <source>
        <dbReference type="Proteomes" id="UP001324115"/>
    </source>
</evidence>
<dbReference type="Gene3D" id="3.30.160.20">
    <property type="match status" value="3"/>
</dbReference>
<protein>
    <recommendedName>
        <fullName evidence="5">DRBM domain-containing protein</fullName>
    </recommendedName>
</protein>
<feature type="compositionally biased region" description="Low complexity" evidence="4">
    <location>
        <begin position="93"/>
        <end position="111"/>
    </location>
</feature>
<accession>A0AAN7EWB6</accession>
<evidence type="ECO:0000256" key="4">
    <source>
        <dbReference type="SAM" id="MobiDB-lite"/>
    </source>
</evidence>
<keyword evidence="2 3" id="KW-0694">RNA-binding</keyword>
<dbReference type="PROSITE" id="PS50137">
    <property type="entry name" value="DS_RBD"/>
    <property type="match status" value="3"/>
</dbReference>
<dbReference type="EMBL" id="JAXUIC010000007">
    <property type="protein sequence ID" value="KAK4581436.1"/>
    <property type="molecule type" value="Genomic_DNA"/>
</dbReference>
<dbReference type="SMART" id="SM00358">
    <property type="entry name" value="DSRM"/>
    <property type="match status" value="3"/>
</dbReference>
<dbReference type="PANTHER" id="PTHR46031:SF16">
    <property type="entry name" value="DOUBLE-STRANDED RNA-BINDING PROTEIN 4"/>
    <property type="match status" value="1"/>
</dbReference>
<dbReference type="Proteomes" id="UP001324115">
    <property type="component" value="Unassembled WGS sequence"/>
</dbReference>
<comment type="caution">
    <text evidence="6">The sequence shown here is derived from an EMBL/GenBank/DDBJ whole genome shotgun (WGS) entry which is preliminary data.</text>
</comment>